<feature type="chain" id="PRO_5012658115" evidence="1">
    <location>
        <begin position="22"/>
        <end position="521"/>
    </location>
</feature>
<organism evidence="2 3">
    <name type="scientific">Chitinophaga jiangningensis</name>
    <dbReference type="NCBI Taxonomy" id="1419482"/>
    <lineage>
        <taxon>Bacteria</taxon>
        <taxon>Pseudomonadati</taxon>
        <taxon>Bacteroidota</taxon>
        <taxon>Chitinophagia</taxon>
        <taxon>Chitinophagales</taxon>
        <taxon>Chitinophagaceae</taxon>
        <taxon>Chitinophaga</taxon>
    </lineage>
</organism>
<accession>A0A1M6VMI8</accession>
<gene>
    <name evidence="2" type="ORF">SAMN05444266_101270</name>
</gene>
<dbReference type="RefSeq" id="WP_073077251.1">
    <property type="nucleotide sequence ID" value="NZ_FRBL01000001.1"/>
</dbReference>
<evidence type="ECO:0000256" key="1">
    <source>
        <dbReference type="SAM" id="SignalP"/>
    </source>
</evidence>
<name>A0A1M6VMI8_9BACT</name>
<sequence length="521" mass="59032">MVRKILTGVLSLYLCATTVQAQNKLSVDNVYSTYLRNSGTIMEKNQIKGYFFFYQSDKVDRKTNEYTLQILDENLNKVKDITFQDNKNVVLLESAYNGSSLSFLFKDAKERTLTMKIYSLDGKLLNTYTNEYSKKTEQFMMQYETMHSDEGTNQSVFEVGDKGYISVMPVREGKDFTYEIDLYGSEKKAYWKYIPTDDKEKFAMAEYLGSTDSLVLLQVYKKSNLFRNNFTSHFVGINFVTKRKVFDLDGENDEYLFSPTTVTKDVKTGNILVAGTYFDKKDNVVKDPSKGLAFYTLNSKGEILTRSYNSWETDMGKVLGTSSKGKIDGVGYLYIHKMIQSPDGKLHVVAEGYKRQVSAGGMALKVLGAAAGATTNAGATKIVVTDMVVMTFDQQYHIAEGKIYPKTQNTAMGSAVTDFASAHMLAMYIKAVGYFDYDFTTGDEDNENFSFCYSDYVKDADYKGQTFNTIHFDGKKYSQDKINLKSKASKSRILPAKAGSVMIIEYFKKDKRMDLRLEKIS</sequence>
<dbReference type="Pfam" id="PF20559">
    <property type="entry name" value="DUF6770"/>
    <property type="match status" value="1"/>
</dbReference>
<keyword evidence="1" id="KW-0732">Signal</keyword>
<dbReference type="InterPro" id="IPR046661">
    <property type="entry name" value="DUF6770"/>
</dbReference>
<protein>
    <submittedName>
        <fullName evidence="2">Uncharacterized protein</fullName>
    </submittedName>
</protein>
<dbReference type="AlphaFoldDB" id="A0A1M6VMI8"/>
<dbReference type="Proteomes" id="UP000184420">
    <property type="component" value="Unassembled WGS sequence"/>
</dbReference>
<evidence type="ECO:0000313" key="3">
    <source>
        <dbReference type="Proteomes" id="UP000184420"/>
    </source>
</evidence>
<evidence type="ECO:0000313" key="2">
    <source>
        <dbReference type="EMBL" id="SHK82541.1"/>
    </source>
</evidence>
<dbReference type="EMBL" id="FRBL01000001">
    <property type="protein sequence ID" value="SHK82541.1"/>
    <property type="molecule type" value="Genomic_DNA"/>
</dbReference>
<reference evidence="2 3" key="1">
    <citation type="submission" date="2016-11" db="EMBL/GenBank/DDBJ databases">
        <authorList>
            <person name="Jaros S."/>
            <person name="Januszkiewicz K."/>
            <person name="Wedrychowicz H."/>
        </authorList>
    </citation>
    <scope>NUCLEOTIDE SEQUENCE [LARGE SCALE GENOMIC DNA]</scope>
    <source>
        <strain evidence="2 3">DSM 27406</strain>
    </source>
</reference>
<feature type="signal peptide" evidence="1">
    <location>
        <begin position="1"/>
        <end position="21"/>
    </location>
</feature>
<keyword evidence="3" id="KW-1185">Reference proteome</keyword>
<dbReference type="OrthoDB" id="1312899at2"/>
<proteinExistence type="predicted"/>